<keyword evidence="4 6" id="KW-0863">Zinc-finger</keyword>
<dbReference type="RefSeq" id="XP_003957577.1">
    <property type="nucleotide sequence ID" value="XM_003957528.1"/>
</dbReference>
<dbReference type="GO" id="GO:0007346">
    <property type="term" value="P:regulation of mitotic cell cycle"/>
    <property type="evidence" value="ECO:0007669"/>
    <property type="project" value="EnsemblFungi"/>
</dbReference>
<dbReference type="GO" id="GO:0045944">
    <property type="term" value="P:positive regulation of transcription by RNA polymerase II"/>
    <property type="evidence" value="ECO:0007669"/>
    <property type="project" value="EnsemblFungi"/>
</dbReference>
<dbReference type="HOGENOM" id="CLU_040688_2_0_1"/>
<dbReference type="KEGG" id="kaf:KAFR_0E02900"/>
<protein>
    <recommendedName>
        <fullName evidence="8">C2H2-type domain-containing protein</fullName>
    </recommendedName>
</protein>
<feature type="region of interest" description="Disordered" evidence="7">
    <location>
        <begin position="73"/>
        <end position="96"/>
    </location>
</feature>
<evidence type="ECO:0000256" key="7">
    <source>
        <dbReference type="SAM" id="MobiDB-lite"/>
    </source>
</evidence>
<dbReference type="GO" id="GO:0000978">
    <property type="term" value="F:RNA polymerase II cis-regulatory region sequence-specific DNA binding"/>
    <property type="evidence" value="ECO:0007669"/>
    <property type="project" value="TreeGrafter"/>
</dbReference>
<dbReference type="GO" id="GO:0000122">
    <property type="term" value="P:negative regulation of transcription by RNA polymerase II"/>
    <property type="evidence" value="ECO:0007669"/>
    <property type="project" value="EnsemblFungi"/>
</dbReference>
<evidence type="ECO:0000256" key="3">
    <source>
        <dbReference type="ARBA" id="ARBA00022737"/>
    </source>
</evidence>
<evidence type="ECO:0000256" key="5">
    <source>
        <dbReference type="ARBA" id="ARBA00022833"/>
    </source>
</evidence>
<keyword evidence="2" id="KW-0479">Metal-binding</keyword>
<dbReference type="InterPro" id="IPR036236">
    <property type="entry name" value="Znf_C2H2_sf"/>
</dbReference>
<dbReference type="GO" id="GO:0061629">
    <property type="term" value="F:RNA polymerase II-specific DNA-binding transcription factor binding"/>
    <property type="evidence" value="ECO:0007669"/>
    <property type="project" value="EnsemblFungi"/>
</dbReference>
<keyword evidence="1" id="KW-0678">Repressor</keyword>
<name>H2AVP2_KAZAF</name>
<keyword evidence="10" id="KW-1185">Reference proteome</keyword>
<feature type="domain" description="C2H2-type" evidence="8">
    <location>
        <begin position="101"/>
        <end position="128"/>
    </location>
</feature>
<dbReference type="PANTHER" id="PTHR23235">
    <property type="entry name" value="KRUEPPEL-LIKE TRANSCRIPTION FACTOR"/>
    <property type="match status" value="1"/>
</dbReference>
<dbReference type="InParanoid" id="H2AVP2"/>
<dbReference type="STRING" id="1071382.H2AVP2"/>
<dbReference type="GO" id="GO:0000981">
    <property type="term" value="F:DNA-binding transcription factor activity, RNA polymerase II-specific"/>
    <property type="evidence" value="ECO:0007669"/>
    <property type="project" value="EnsemblFungi"/>
</dbReference>
<dbReference type="GO" id="GO:0008270">
    <property type="term" value="F:zinc ion binding"/>
    <property type="evidence" value="ECO:0007669"/>
    <property type="project" value="UniProtKB-KW"/>
</dbReference>
<keyword evidence="5" id="KW-0862">Zinc</keyword>
<dbReference type="OrthoDB" id="8922241at2759"/>
<keyword evidence="3" id="KW-0677">Repeat</keyword>
<reference evidence="9 10" key="1">
    <citation type="journal article" date="2011" name="Proc. Natl. Acad. Sci. U.S.A.">
        <title>Evolutionary erosion of yeast sex chromosomes by mating-type switching accidents.</title>
        <authorList>
            <person name="Gordon J.L."/>
            <person name="Armisen D."/>
            <person name="Proux-Wera E."/>
            <person name="Oheigeartaigh S.S."/>
            <person name="Byrne K.P."/>
            <person name="Wolfe K.H."/>
        </authorList>
    </citation>
    <scope>NUCLEOTIDE SEQUENCE [LARGE SCALE GENOMIC DNA]</scope>
    <source>
        <strain evidence="10">ATCC 22294 / BCRC 22015 / CBS 2517 / CECT 1963 / NBRC 1671 / NRRL Y-8276</strain>
    </source>
</reference>
<dbReference type="Pfam" id="PF00096">
    <property type="entry name" value="zf-C2H2"/>
    <property type="match status" value="2"/>
</dbReference>
<dbReference type="InterPro" id="IPR013087">
    <property type="entry name" value="Znf_C2H2_type"/>
</dbReference>
<accession>H2AVP2</accession>
<evidence type="ECO:0000259" key="8">
    <source>
        <dbReference type="PROSITE" id="PS50157"/>
    </source>
</evidence>
<dbReference type="SMART" id="SM00355">
    <property type="entry name" value="ZnF_C2H2"/>
    <property type="match status" value="2"/>
</dbReference>
<dbReference type="FunFam" id="3.30.160.60:FF:000100">
    <property type="entry name" value="Zinc finger 45-like"/>
    <property type="match status" value="1"/>
</dbReference>
<evidence type="ECO:0000313" key="9">
    <source>
        <dbReference type="EMBL" id="CCF58442.1"/>
    </source>
</evidence>
<dbReference type="Gene3D" id="3.30.160.60">
    <property type="entry name" value="Classic Zinc Finger"/>
    <property type="match status" value="2"/>
</dbReference>
<evidence type="ECO:0000256" key="1">
    <source>
        <dbReference type="ARBA" id="ARBA00022491"/>
    </source>
</evidence>
<dbReference type="FunCoup" id="H2AVP2">
    <property type="interactions" value="3721"/>
</dbReference>
<dbReference type="AlphaFoldDB" id="H2AVP2"/>
<evidence type="ECO:0000256" key="2">
    <source>
        <dbReference type="ARBA" id="ARBA00022723"/>
    </source>
</evidence>
<dbReference type="SUPFAM" id="SSF57667">
    <property type="entry name" value="beta-beta-alpha zinc fingers"/>
    <property type="match status" value="1"/>
</dbReference>
<dbReference type="GeneID" id="13883179"/>
<evidence type="ECO:0000313" key="10">
    <source>
        <dbReference type="Proteomes" id="UP000005220"/>
    </source>
</evidence>
<evidence type="ECO:0000256" key="4">
    <source>
        <dbReference type="ARBA" id="ARBA00022771"/>
    </source>
</evidence>
<dbReference type="FunFam" id="3.30.160.60:FF:000065">
    <property type="entry name" value="B-cell CLL/lymphoma 6, member B"/>
    <property type="match status" value="1"/>
</dbReference>
<proteinExistence type="predicted"/>
<dbReference type="eggNOG" id="KOG1721">
    <property type="taxonomic scope" value="Eukaryota"/>
</dbReference>
<dbReference type="EMBL" id="HE650825">
    <property type="protein sequence ID" value="CCF58442.1"/>
    <property type="molecule type" value="Genomic_DNA"/>
</dbReference>
<dbReference type="Proteomes" id="UP000005220">
    <property type="component" value="Chromosome 5"/>
</dbReference>
<organism evidence="9 10">
    <name type="scientific">Kazachstania africana (strain ATCC 22294 / BCRC 22015 / CBS 2517 / CECT 1963 / NBRC 1671 / NRRL Y-8276)</name>
    <name type="common">Yeast</name>
    <name type="synonym">Kluyveromyces africanus</name>
    <dbReference type="NCBI Taxonomy" id="1071382"/>
    <lineage>
        <taxon>Eukaryota</taxon>
        <taxon>Fungi</taxon>
        <taxon>Dikarya</taxon>
        <taxon>Ascomycota</taxon>
        <taxon>Saccharomycotina</taxon>
        <taxon>Saccharomycetes</taxon>
        <taxon>Saccharomycetales</taxon>
        <taxon>Saccharomycetaceae</taxon>
        <taxon>Kazachstania</taxon>
    </lineage>
</organism>
<feature type="domain" description="C2H2-type" evidence="8">
    <location>
        <begin position="129"/>
        <end position="156"/>
    </location>
</feature>
<gene>
    <name evidence="9" type="primary">KAFR0E02900</name>
    <name evidence="9" type="ORF">KAFR_0E02900</name>
</gene>
<dbReference type="PANTHER" id="PTHR23235:SF120">
    <property type="entry name" value="KRUPPEL-LIKE FACTOR 15"/>
    <property type="match status" value="1"/>
</dbReference>
<dbReference type="GO" id="GO:0031335">
    <property type="term" value="P:regulation of sulfur amino acid metabolic process"/>
    <property type="evidence" value="ECO:0007669"/>
    <property type="project" value="EnsemblFungi"/>
</dbReference>
<evidence type="ECO:0000256" key="6">
    <source>
        <dbReference type="PROSITE-ProRule" id="PRU00042"/>
    </source>
</evidence>
<dbReference type="PROSITE" id="PS50157">
    <property type="entry name" value="ZINC_FINGER_C2H2_2"/>
    <property type="match status" value="2"/>
</dbReference>
<sequence>MNEDSIFYNQATDAIISLDSICDLDPVIKELLSRITLNNVNKTEPNDNIPLPTPNSNTYRYDNTLDVFNRDHAATSDINGSSTEKTKNSNKRSKHNKTREYKCLKCDLKFSRSSDLRRHERAHLPILPNICPQCGKGFARKDALKRHFDTLTCKRNRSKLHTIGNNEQISEILEVLRQKASDHHG</sequence>
<dbReference type="PROSITE" id="PS00028">
    <property type="entry name" value="ZINC_FINGER_C2H2_1"/>
    <property type="match status" value="1"/>
</dbReference>